<dbReference type="AlphaFoldDB" id="A0A817TJF0"/>
<name>A0A817TJF0_9BILA</name>
<evidence type="ECO:0000313" key="2">
    <source>
        <dbReference type="Proteomes" id="UP000663872"/>
    </source>
</evidence>
<dbReference type="Proteomes" id="UP000663872">
    <property type="component" value="Unassembled WGS sequence"/>
</dbReference>
<sequence length="218" mass="24781">MDLTNVDLYQCIIGDELLNPIVYLGFKPNILMNTRIPNGSFSNINSQNLILSDQAETECHLNFTSHWRDVKNNDPMKIIHFQANVPANVSQVGDACFFIIDKDLTSYQHISVQNFSHMIDLKLAMFNLSAWFGLKNPNDMDSLLATIHFSPNRNSIDVASSIFMVIKNLTSFQRLSLVNIIPEKTKFIVLLLACIVSSSNDQFCLFDQVKLSIYRKTL</sequence>
<protein>
    <submittedName>
        <fullName evidence="1">Uncharacterized protein</fullName>
    </submittedName>
</protein>
<gene>
    <name evidence="1" type="ORF">GRG538_LOCUS1790</name>
</gene>
<reference evidence="1" key="1">
    <citation type="submission" date="2021-02" db="EMBL/GenBank/DDBJ databases">
        <authorList>
            <person name="Nowell W R."/>
        </authorList>
    </citation>
    <scope>NUCLEOTIDE SEQUENCE</scope>
</reference>
<organism evidence="1 2">
    <name type="scientific">Rotaria socialis</name>
    <dbReference type="NCBI Taxonomy" id="392032"/>
    <lineage>
        <taxon>Eukaryota</taxon>
        <taxon>Metazoa</taxon>
        <taxon>Spiralia</taxon>
        <taxon>Gnathifera</taxon>
        <taxon>Rotifera</taxon>
        <taxon>Eurotatoria</taxon>
        <taxon>Bdelloidea</taxon>
        <taxon>Philodinida</taxon>
        <taxon>Philodinidae</taxon>
        <taxon>Rotaria</taxon>
    </lineage>
</organism>
<dbReference type="EMBL" id="CAJNYT010000045">
    <property type="protein sequence ID" value="CAF3314236.1"/>
    <property type="molecule type" value="Genomic_DNA"/>
</dbReference>
<comment type="caution">
    <text evidence="1">The sequence shown here is derived from an EMBL/GenBank/DDBJ whole genome shotgun (WGS) entry which is preliminary data.</text>
</comment>
<accession>A0A817TJF0</accession>
<proteinExistence type="predicted"/>
<evidence type="ECO:0000313" key="1">
    <source>
        <dbReference type="EMBL" id="CAF3314236.1"/>
    </source>
</evidence>